<dbReference type="InterPro" id="IPR044861">
    <property type="entry name" value="IPNS-like_FE2OG_OXY"/>
</dbReference>
<evidence type="ECO:0000259" key="5">
    <source>
        <dbReference type="PROSITE" id="PS51471"/>
    </source>
</evidence>
<evidence type="ECO:0000256" key="4">
    <source>
        <dbReference type="SAM" id="MobiDB-lite"/>
    </source>
</evidence>
<dbReference type="PANTHER" id="PTHR47990">
    <property type="entry name" value="2-OXOGLUTARATE (2OG) AND FE(II)-DEPENDENT OXYGENASE SUPERFAMILY PROTEIN-RELATED"/>
    <property type="match status" value="1"/>
</dbReference>
<comment type="caution">
    <text evidence="6">The sequence shown here is derived from an EMBL/GenBank/DDBJ whole genome shotgun (WGS) entry which is preliminary data.</text>
</comment>
<dbReference type="InterPro" id="IPR050231">
    <property type="entry name" value="Iron_ascorbate_oxido_reductase"/>
</dbReference>
<dbReference type="InterPro" id="IPR027443">
    <property type="entry name" value="IPNS-like_sf"/>
</dbReference>
<keyword evidence="3" id="KW-0479">Metal-binding</keyword>
<dbReference type="EMBL" id="BAED01000048">
    <property type="protein sequence ID" value="GAB06100.1"/>
    <property type="molecule type" value="Genomic_DNA"/>
</dbReference>
<dbReference type="Pfam" id="PF14226">
    <property type="entry name" value="DIOX_N"/>
    <property type="match status" value="1"/>
</dbReference>
<evidence type="ECO:0000256" key="1">
    <source>
        <dbReference type="ARBA" id="ARBA00004792"/>
    </source>
</evidence>
<keyword evidence="3" id="KW-0408">Iron</keyword>
<gene>
    <name evidence="6" type="ORF">GOAMR_48_00090</name>
</gene>
<comment type="pathway">
    <text evidence="1">Antibiotic biosynthesis.</text>
</comment>
<dbReference type="STRING" id="1075090.GOAMR_48_00090"/>
<sequence length="326" mass="36772">MTSYDMTELNRESQMGAVGTETTDREVRRISIADFEERFDEIADELWAAATDIGFFQVVDHGIPQDIVDGVFAMANKFFHLPTEVKEQFPLKKGTNAGWEFASQVRPSTGTADQKESYQYTKPRMDGLWPSEDELAGFRSTVEDFEARCWKIAMDLLGCFAVKLGLDRDFFTKAHDPSSDTYQSTLRLLYYYAFPEEMLGDHSIWRAGAHTDFDALTLLFQRDGQGGLQVLPGAEMAGQEWTPVTPSDDAITCNIGDMLMRWSDDKLPSNFHRVRPPREGESLDARQSIAFFAQANTDVLIESPEGKYPPLTAAEYLAQRLKANNV</sequence>
<dbReference type="Gene3D" id="2.60.120.330">
    <property type="entry name" value="B-lactam Antibiotic, Isopenicillin N Synthase, Chain"/>
    <property type="match status" value="1"/>
</dbReference>
<feature type="region of interest" description="Disordered" evidence="4">
    <location>
        <begin position="1"/>
        <end position="22"/>
    </location>
</feature>
<keyword evidence="7" id="KW-1185">Reference proteome</keyword>
<keyword evidence="3" id="KW-0560">Oxidoreductase</keyword>
<keyword evidence="2" id="KW-0045">Antibiotic biosynthesis</keyword>
<dbReference type="GO" id="GO:0016491">
    <property type="term" value="F:oxidoreductase activity"/>
    <property type="evidence" value="ECO:0007669"/>
    <property type="project" value="UniProtKB-KW"/>
</dbReference>
<dbReference type="InterPro" id="IPR005123">
    <property type="entry name" value="Oxoglu/Fe-dep_dioxygenase_dom"/>
</dbReference>
<evidence type="ECO:0000256" key="3">
    <source>
        <dbReference type="RuleBase" id="RU003682"/>
    </source>
</evidence>
<dbReference type="PROSITE" id="PS51471">
    <property type="entry name" value="FE2OG_OXY"/>
    <property type="match status" value="1"/>
</dbReference>
<name>G7GR75_9ACTN</name>
<dbReference type="Proteomes" id="UP000006023">
    <property type="component" value="Unassembled WGS sequence"/>
</dbReference>
<dbReference type="GO" id="GO:0046872">
    <property type="term" value="F:metal ion binding"/>
    <property type="evidence" value="ECO:0007669"/>
    <property type="project" value="UniProtKB-KW"/>
</dbReference>
<feature type="domain" description="Fe2OG dioxygenase" evidence="5">
    <location>
        <begin position="181"/>
        <end position="295"/>
    </location>
</feature>
<dbReference type="InterPro" id="IPR026992">
    <property type="entry name" value="DIOX_N"/>
</dbReference>
<proteinExistence type="inferred from homology"/>
<protein>
    <recommendedName>
        <fullName evidence="5">Fe2OG dioxygenase domain-containing protein</fullName>
    </recommendedName>
</protein>
<evidence type="ECO:0000256" key="2">
    <source>
        <dbReference type="ARBA" id="ARBA00023194"/>
    </source>
</evidence>
<comment type="similarity">
    <text evidence="3">Belongs to the iron/ascorbate-dependent oxidoreductase family.</text>
</comment>
<dbReference type="GO" id="GO:0017000">
    <property type="term" value="P:antibiotic biosynthetic process"/>
    <property type="evidence" value="ECO:0007669"/>
    <property type="project" value="UniProtKB-KW"/>
</dbReference>
<reference evidence="6 7" key="1">
    <citation type="submission" date="2011-11" db="EMBL/GenBank/DDBJ databases">
        <title>Whole genome shotgun sequence of Gordonia amarae NBRC 15530.</title>
        <authorList>
            <person name="Takarada H."/>
            <person name="Hosoyama A."/>
            <person name="Tsuchikane K."/>
            <person name="Katsumata H."/>
            <person name="Yamazaki S."/>
            <person name="Fujita N."/>
        </authorList>
    </citation>
    <scope>NUCLEOTIDE SEQUENCE [LARGE SCALE GENOMIC DNA]</scope>
    <source>
        <strain evidence="6 7">NBRC 15530</strain>
    </source>
</reference>
<organism evidence="6 7">
    <name type="scientific">Gordonia amarae NBRC 15530</name>
    <dbReference type="NCBI Taxonomy" id="1075090"/>
    <lineage>
        <taxon>Bacteria</taxon>
        <taxon>Bacillati</taxon>
        <taxon>Actinomycetota</taxon>
        <taxon>Actinomycetes</taxon>
        <taxon>Mycobacteriales</taxon>
        <taxon>Gordoniaceae</taxon>
        <taxon>Gordonia</taxon>
    </lineage>
</organism>
<dbReference type="SUPFAM" id="SSF51197">
    <property type="entry name" value="Clavaminate synthase-like"/>
    <property type="match status" value="1"/>
</dbReference>
<evidence type="ECO:0000313" key="6">
    <source>
        <dbReference type="EMBL" id="GAB06100.1"/>
    </source>
</evidence>
<dbReference type="Pfam" id="PF03171">
    <property type="entry name" value="2OG-FeII_Oxy"/>
    <property type="match status" value="1"/>
</dbReference>
<dbReference type="eggNOG" id="COG3491">
    <property type="taxonomic scope" value="Bacteria"/>
</dbReference>
<accession>G7GR75</accession>
<evidence type="ECO:0000313" key="7">
    <source>
        <dbReference type="Proteomes" id="UP000006023"/>
    </source>
</evidence>
<dbReference type="AlphaFoldDB" id="G7GR75"/>